<organism evidence="1 2">
    <name type="scientific">Sinomicrobium oceani</name>
    <dbReference type="NCBI Taxonomy" id="1150368"/>
    <lineage>
        <taxon>Bacteria</taxon>
        <taxon>Pseudomonadati</taxon>
        <taxon>Bacteroidota</taxon>
        <taxon>Flavobacteriia</taxon>
        <taxon>Flavobacteriales</taxon>
        <taxon>Flavobacteriaceae</taxon>
        <taxon>Sinomicrobium</taxon>
    </lineage>
</organism>
<dbReference type="OrthoDB" id="894042at2"/>
<name>A0A1K1QHC0_9FLAO</name>
<accession>A0A1K1QHC0</accession>
<evidence type="ECO:0000313" key="2">
    <source>
        <dbReference type="Proteomes" id="UP000182248"/>
    </source>
</evidence>
<protein>
    <submittedName>
        <fullName evidence="1">Uncharacterized protein</fullName>
    </submittedName>
</protein>
<dbReference type="STRING" id="1150368.SAMN02927921_02574"/>
<proteinExistence type="predicted"/>
<evidence type="ECO:0000313" key="1">
    <source>
        <dbReference type="EMBL" id="SFW59352.1"/>
    </source>
</evidence>
<dbReference type="EMBL" id="FPJE01000013">
    <property type="protein sequence ID" value="SFW59352.1"/>
    <property type="molecule type" value="Genomic_DNA"/>
</dbReference>
<gene>
    <name evidence="1" type="ORF">SAMN02927921_02574</name>
</gene>
<keyword evidence="2" id="KW-1185">Reference proteome</keyword>
<dbReference type="Proteomes" id="UP000182248">
    <property type="component" value="Unassembled WGS sequence"/>
</dbReference>
<dbReference type="RefSeq" id="WP_083564917.1">
    <property type="nucleotide sequence ID" value="NZ_FPJE01000013.1"/>
</dbReference>
<sequence>MAIIFAGVRSLSIYILVLLMHANCCFFHQLTKIPVLLQHYAEHQEGAHDKLDFFDFLTMHYWGQDIDDDDDDRDMQLPFKKMDHGSGHHVYVSVRAYSSPFTLISFFSVGKINYKKILQSNPHLGDLIKPPMA</sequence>
<reference evidence="1 2" key="1">
    <citation type="submission" date="2016-11" db="EMBL/GenBank/DDBJ databases">
        <authorList>
            <person name="Jaros S."/>
            <person name="Januszkiewicz K."/>
            <person name="Wedrychowicz H."/>
        </authorList>
    </citation>
    <scope>NUCLEOTIDE SEQUENCE [LARGE SCALE GENOMIC DNA]</scope>
    <source>
        <strain evidence="1 2">CGMCC 1.12145</strain>
    </source>
</reference>
<dbReference type="AlphaFoldDB" id="A0A1K1QHC0"/>